<comment type="caution">
    <text evidence="2">The sequence shown here is derived from an EMBL/GenBank/DDBJ whole genome shotgun (WGS) entry which is preliminary data.</text>
</comment>
<comment type="similarity">
    <text evidence="1">Belongs to the Smg family.</text>
</comment>
<reference evidence="2 3" key="1">
    <citation type="submission" date="2015-07" db="EMBL/GenBank/DDBJ databases">
        <title>Draft genome sequence of the Amantichitinum ursilacus IGB-41, a new chitin-degrading bacterium.</title>
        <authorList>
            <person name="Kirstahler P."/>
            <person name="Guenther M."/>
            <person name="Grumaz C."/>
            <person name="Rupp S."/>
            <person name="Zibek S."/>
            <person name="Sohn K."/>
        </authorList>
    </citation>
    <scope>NUCLEOTIDE SEQUENCE [LARGE SCALE GENOMIC DNA]</scope>
    <source>
        <strain evidence="2 3">IGB-41</strain>
    </source>
</reference>
<evidence type="ECO:0000313" key="2">
    <source>
        <dbReference type="EMBL" id="KPC49442.1"/>
    </source>
</evidence>
<name>A0A0N0XI91_9NEIS</name>
<dbReference type="HAMAP" id="MF_00598">
    <property type="entry name" value="Smg"/>
    <property type="match status" value="1"/>
</dbReference>
<dbReference type="EMBL" id="LAQT01000037">
    <property type="protein sequence ID" value="KPC49442.1"/>
    <property type="molecule type" value="Genomic_DNA"/>
</dbReference>
<dbReference type="STRING" id="857265.WG78_21150"/>
<dbReference type="PANTHER" id="PTHR38692:SF1">
    <property type="entry name" value="PROTEIN SMG"/>
    <property type="match status" value="1"/>
</dbReference>
<dbReference type="AlphaFoldDB" id="A0A0N0XI91"/>
<organism evidence="2 3">
    <name type="scientific">Amantichitinum ursilacus</name>
    <dbReference type="NCBI Taxonomy" id="857265"/>
    <lineage>
        <taxon>Bacteria</taxon>
        <taxon>Pseudomonadati</taxon>
        <taxon>Pseudomonadota</taxon>
        <taxon>Betaproteobacteria</taxon>
        <taxon>Neisseriales</taxon>
        <taxon>Chitinibacteraceae</taxon>
        <taxon>Amantichitinum</taxon>
    </lineage>
</organism>
<sequence>MLEVLAYLFEQFYQSEGEPDVSLLATKLASAGFEQDDIAQALTWLAELNRVDTGRYAALGDLPLRHLHPAELARFDEEALAYWLYLQQARVLGSAERELALDLVMGAAPGEISQERLQLIVLMVVWRKRDELSNLLIEEILFGREGFVQH</sequence>
<gene>
    <name evidence="1" type="primary">smg</name>
    <name evidence="2" type="ORF">WG78_21150</name>
</gene>
<dbReference type="Pfam" id="PF04361">
    <property type="entry name" value="DUF494"/>
    <property type="match status" value="1"/>
</dbReference>
<proteinExistence type="inferred from homology"/>
<dbReference type="Proteomes" id="UP000037939">
    <property type="component" value="Unassembled WGS sequence"/>
</dbReference>
<dbReference type="PANTHER" id="PTHR38692">
    <property type="entry name" value="PROTEIN SMG"/>
    <property type="match status" value="1"/>
</dbReference>
<keyword evidence="3" id="KW-1185">Reference proteome</keyword>
<protein>
    <recommendedName>
        <fullName evidence="1">Protein Smg homolog</fullName>
    </recommendedName>
</protein>
<dbReference type="InterPro" id="IPR007456">
    <property type="entry name" value="Smg"/>
</dbReference>
<evidence type="ECO:0000313" key="3">
    <source>
        <dbReference type="Proteomes" id="UP000037939"/>
    </source>
</evidence>
<accession>A0A0N0XI91</accession>
<evidence type="ECO:0000256" key="1">
    <source>
        <dbReference type="HAMAP-Rule" id="MF_00598"/>
    </source>
</evidence>